<dbReference type="InterPro" id="IPR001205">
    <property type="entry name" value="RNA-dir_pol_C"/>
</dbReference>
<feature type="domain" description="Helicase ATP-binding" evidence="13">
    <location>
        <begin position="3544"/>
        <end position="3719"/>
    </location>
</feature>
<keyword evidence="12" id="KW-1133">Transmembrane helix</keyword>
<feature type="region of interest" description="Disordered" evidence="11">
    <location>
        <begin position="4160"/>
        <end position="4241"/>
    </location>
</feature>
<keyword evidence="8" id="KW-0347">Helicase</keyword>
<keyword evidence="12" id="KW-0812">Transmembrane</keyword>
<organism evidence="14">
    <name type="scientific">Rhizoctonia cerealis zetahypovirus</name>
    <dbReference type="NCBI Taxonomy" id="3068673"/>
    <lineage>
        <taxon>Viruses</taxon>
        <taxon>Riboviria</taxon>
        <taxon>Orthornavirae</taxon>
        <taxon>Pisuviricota</taxon>
        <taxon>Duplopiviricetes</taxon>
        <taxon>Durnavirales</taxon>
        <taxon>Hypoviridae</taxon>
        <taxon>Zetahypovirus</taxon>
    </lineage>
</organism>
<feature type="region of interest" description="Disordered" evidence="11">
    <location>
        <begin position="2456"/>
        <end position="2489"/>
    </location>
</feature>
<evidence type="ECO:0000256" key="11">
    <source>
        <dbReference type="SAM" id="MobiDB-lite"/>
    </source>
</evidence>
<feature type="region of interest" description="Disordered" evidence="11">
    <location>
        <begin position="1193"/>
        <end position="1240"/>
    </location>
</feature>
<evidence type="ECO:0000256" key="7">
    <source>
        <dbReference type="ARBA" id="ARBA00022801"/>
    </source>
</evidence>
<keyword evidence="12" id="KW-0472">Membrane</keyword>
<proteinExistence type="predicted"/>
<dbReference type="InterPro" id="IPR014001">
    <property type="entry name" value="Helicase_ATP-bd"/>
</dbReference>
<dbReference type="GO" id="GO:0016787">
    <property type="term" value="F:hydrolase activity"/>
    <property type="evidence" value="ECO:0007669"/>
    <property type="project" value="UniProtKB-KW"/>
</dbReference>
<dbReference type="Pfam" id="PF00680">
    <property type="entry name" value="RdRP_1"/>
    <property type="match status" value="1"/>
</dbReference>
<evidence type="ECO:0000256" key="2">
    <source>
        <dbReference type="ARBA" id="ARBA00004340"/>
    </source>
</evidence>
<evidence type="ECO:0000256" key="3">
    <source>
        <dbReference type="ARBA" id="ARBA00022484"/>
    </source>
</evidence>
<feature type="compositionally biased region" description="Polar residues" evidence="11">
    <location>
        <begin position="4168"/>
        <end position="4182"/>
    </location>
</feature>
<evidence type="ECO:0000256" key="5">
    <source>
        <dbReference type="ARBA" id="ARBA00022695"/>
    </source>
</evidence>
<name>A0AA51GK15_9VIRU</name>
<comment type="subcellular location">
    <subcellularLocation>
        <location evidence="2">Host cell</location>
    </subcellularLocation>
    <subcellularLocation>
        <location evidence="1">Virion</location>
    </subcellularLocation>
</comment>
<dbReference type="GO" id="GO:0003968">
    <property type="term" value="F:RNA-directed RNA polymerase activity"/>
    <property type="evidence" value="ECO:0007669"/>
    <property type="project" value="UniProtKB-KW"/>
</dbReference>
<keyword evidence="3 14" id="KW-0696">RNA-directed RNA polymerase</keyword>
<dbReference type="GO" id="GO:0005524">
    <property type="term" value="F:ATP binding"/>
    <property type="evidence" value="ECO:0007669"/>
    <property type="project" value="UniProtKB-KW"/>
</dbReference>
<keyword evidence="6" id="KW-0547">Nucleotide-binding</keyword>
<accession>A0AA51GK15</accession>
<feature type="region of interest" description="Disordered" evidence="11">
    <location>
        <begin position="4067"/>
        <end position="4126"/>
    </location>
</feature>
<dbReference type="SUPFAM" id="SSF52540">
    <property type="entry name" value="P-loop containing nucleoside triphosphate hydrolases"/>
    <property type="match status" value="2"/>
</dbReference>
<feature type="compositionally biased region" description="Basic and acidic residues" evidence="11">
    <location>
        <begin position="4184"/>
        <end position="4200"/>
    </location>
</feature>
<dbReference type="PANTHER" id="PTHR18934:SF99">
    <property type="entry name" value="ATP-DEPENDENT RNA HELICASE DHX37-RELATED"/>
    <property type="match status" value="1"/>
</dbReference>
<dbReference type="GO" id="GO:0006351">
    <property type="term" value="P:DNA-templated transcription"/>
    <property type="evidence" value="ECO:0007669"/>
    <property type="project" value="InterPro"/>
</dbReference>
<dbReference type="PROSITE" id="PS51192">
    <property type="entry name" value="HELICASE_ATP_BIND_1"/>
    <property type="match status" value="1"/>
</dbReference>
<evidence type="ECO:0000256" key="9">
    <source>
        <dbReference type="ARBA" id="ARBA00022840"/>
    </source>
</evidence>
<evidence type="ECO:0000256" key="8">
    <source>
        <dbReference type="ARBA" id="ARBA00022806"/>
    </source>
</evidence>
<feature type="region of interest" description="Disordered" evidence="11">
    <location>
        <begin position="1321"/>
        <end position="1355"/>
    </location>
</feature>
<keyword evidence="9" id="KW-0067">ATP-binding</keyword>
<feature type="compositionally biased region" description="Low complexity" evidence="11">
    <location>
        <begin position="491"/>
        <end position="522"/>
    </location>
</feature>
<feature type="compositionally biased region" description="Polar residues" evidence="11">
    <location>
        <begin position="1321"/>
        <end position="1332"/>
    </location>
</feature>
<evidence type="ECO:0000256" key="10">
    <source>
        <dbReference type="ARBA" id="ARBA00022953"/>
    </source>
</evidence>
<keyword evidence="10" id="KW-0693">Viral RNA replication</keyword>
<feature type="compositionally biased region" description="Basic and acidic residues" evidence="11">
    <location>
        <begin position="4116"/>
        <end position="4126"/>
    </location>
</feature>
<evidence type="ECO:0000256" key="6">
    <source>
        <dbReference type="ARBA" id="ARBA00022741"/>
    </source>
</evidence>
<feature type="compositionally biased region" description="Polar residues" evidence="11">
    <location>
        <begin position="4232"/>
        <end position="4241"/>
    </location>
</feature>
<evidence type="ECO:0000259" key="13">
    <source>
        <dbReference type="PROSITE" id="PS51192"/>
    </source>
</evidence>
<dbReference type="InterPro" id="IPR027417">
    <property type="entry name" value="P-loop_NTPase"/>
</dbReference>
<feature type="transmembrane region" description="Helical" evidence="12">
    <location>
        <begin position="1720"/>
        <end position="1748"/>
    </location>
</feature>
<evidence type="ECO:0000313" key="14">
    <source>
        <dbReference type="EMBL" id="WMI40100.1"/>
    </source>
</evidence>
<dbReference type="PANTHER" id="PTHR18934">
    <property type="entry name" value="ATP-DEPENDENT RNA HELICASE"/>
    <property type="match status" value="1"/>
</dbReference>
<dbReference type="EMBL" id="OQ999720">
    <property type="protein sequence ID" value="WMI40100.1"/>
    <property type="molecule type" value="Genomic_RNA"/>
</dbReference>
<dbReference type="GO" id="GO:0004386">
    <property type="term" value="F:helicase activity"/>
    <property type="evidence" value="ECO:0007669"/>
    <property type="project" value="UniProtKB-KW"/>
</dbReference>
<dbReference type="GO" id="GO:0043657">
    <property type="term" value="C:host cell"/>
    <property type="evidence" value="ECO:0007669"/>
    <property type="project" value="UniProtKB-SubCell"/>
</dbReference>
<keyword evidence="5" id="KW-0548">Nucleotidyltransferase</keyword>
<dbReference type="GO" id="GO:0003723">
    <property type="term" value="F:RNA binding"/>
    <property type="evidence" value="ECO:0007669"/>
    <property type="project" value="InterPro"/>
</dbReference>
<evidence type="ECO:0000256" key="12">
    <source>
        <dbReference type="SAM" id="Phobius"/>
    </source>
</evidence>
<feature type="compositionally biased region" description="Low complexity" evidence="11">
    <location>
        <begin position="2469"/>
        <end position="2482"/>
    </location>
</feature>
<evidence type="ECO:0000256" key="4">
    <source>
        <dbReference type="ARBA" id="ARBA00022679"/>
    </source>
</evidence>
<dbReference type="Gene3D" id="3.40.50.300">
    <property type="entry name" value="P-loop containing nucleotide triphosphate hydrolases"/>
    <property type="match status" value="4"/>
</dbReference>
<dbReference type="InterPro" id="IPR001650">
    <property type="entry name" value="Helicase_C-like"/>
</dbReference>
<dbReference type="InterPro" id="IPR043502">
    <property type="entry name" value="DNA/RNA_pol_sf"/>
</dbReference>
<dbReference type="SUPFAM" id="SSF56672">
    <property type="entry name" value="DNA/RNA polymerases"/>
    <property type="match status" value="1"/>
</dbReference>
<feature type="transmembrane region" description="Helical" evidence="12">
    <location>
        <begin position="2090"/>
        <end position="2114"/>
    </location>
</feature>
<protein>
    <submittedName>
        <fullName evidence="14">RNA-dependent RNA polymerase</fullName>
    </submittedName>
</protein>
<keyword evidence="4" id="KW-0808">Transferase</keyword>
<evidence type="ECO:0000256" key="1">
    <source>
        <dbReference type="ARBA" id="ARBA00004328"/>
    </source>
</evidence>
<keyword evidence="7" id="KW-0378">Hydrolase</keyword>
<reference evidence="14" key="1">
    <citation type="journal article" date="2023" name="Microbiol. Spectr.">
        <title>Extreme Diversity of Mycoviruses Present in Single Strains of Rhizoctonia cerealis, the Pathogen of Wheat Sharp Eyespot.</title>
        <authorList>
            <person name="Li W."/>
            <person name="Sun H."/>
            <person name="Cao S."/>
            <person name="Zhang A."/>
            <person name="Zhang H."/>
            <person name="Shu Y."/>
            <person name="Chen H."/>
        </authorList>
    </citation>
    <scope>NUCLEOTIDE SEQUENCE</scope>
    <source>
        <strain evidence="14">RcZHV-10125-1</strain>
    </source>
</reference>
<dbReference type="SMART" id="SM00490">
    <property type="entry name" value="HELICc"/>
    <property type="match status" value="2"/>
</dbReference>
<reference evidence="14" key="2">
    <citation type="submission" date="2023-05" db="EMBL/GenBank/DDBJ databases">
        <authorList>
            <person name="Li W."/>
        </authorList>
    </citation>
    <scope>NUCLEOTIDE SEQUENCE</scope>
    <source>
        <strain evidence="14">RcZHV-10125-1</strain>
    </source>
</reference>
<sequence length="4241" mass="472022">MHTHPTPPTYSLVTDAPDYTQSHAPMPGTSCWLSLFSDSDHLTIQKWENPGMKTQAQLRELVGRYNCNPYERFAVSLHPNGAITEAHIVRCETGEWSILRILFSPHLRCYLFGSDFSSRTATPVPTPARYPTPVVACENTGEDMSADACESCHGSNPTQCQCIYYETPGASPSTTDPGSYLAPYPTLDDAWENTSRTMALVICAECRQNGYATCICGYVDRYILMRCAWCAWFALSTTCSCKSPKLFVPQSASLTTEGSSPTMEHPKRSADEYLSDIVAPPKKMQRIGATRATMHRYFSAKSDWFNQPGNILPPPGFCAPRLDWSQEDRPVPTMNTKGRCYYKFFTGKVRLHLNNVYPAYLSTLELRRLASANMAFFTHEQLYITRRGSIIHVATVGSGVPNSPWDLFDDRVFPPTAWIGGQVYEHEPWKMARQHKGVRSSTALKCCECEKYVDQLDSDDSCQLCYEKCMNEWAVEKGCDAPYSSLLKSKPSNPAPVAARSPPVSPVSKPSSDDAGSSSAGAKKAKKEWCPKCRNRVNPDGHAARCGNPNAGAALNKPKGHYTWNWCVPRGAWQGCYRSPDARVRCDDKLNDHSGCSMYQVCQKEKPTYTYVGRYLRRSDAPQPEPKTVAPAKPSSDDAVQVTVCAGADEVRPYRTRFAPTTSVNEQQNASIAFLKNDVDHIPDPVVDECWGPCKDYSYEEERLGCYETTIGYDKMIRKTFGTGFNTTWNRTDSSAPFALLTAPPTNDPLAGELDGWRNRSPVRVHNSWVRYFGGACGTGKTIYAPAFIKDPKRVLIITIPRIAAVENAVSYYTRTFRVFGRAGGRNIGNVDNVRKAELVICTTGSVAAQIRSYGLTPALATMMIDEAHDSDDPTNHEVFTYATKAGFDITLTTATPAGAPFPVPKKLAQSWSFHTSHANYQGYNATEPERELVRAKTGAVNAVVCPVLEIADAVMKSLVDAPSAVAIARVSRKLGVVASQNLGKMVLPCNSASITKVIQEAARRGLTLWLLCTPVIEVGVTIPELDLVVECGVQLDVSFNLGALAQGKPGTSRDTAARSWSSAVQVAGRVSRVKSGHAMILGAGALEHVPNTSYDAAVKLAAHSKCKVPLDADSYTVIQNYGRPTNFTRATLDMFYDKNRRALNNREERVAAAYEFIECLVTLNENWSYLTSGAAHLPTVLRAAALSVRSPATPVGQDAPIQPQPHSDRTSDDLSCGQTSGMDNEGNEPASDAASVPEYTPDERGLQILKDLLQSKPGKMGPAAQRARTLAANVVRLRRLQTLTYAIAVARARHRERCRLQIISSLGCYYFIYSHSRSQSANLSTEGSPPTVTKGDKDTPTDVQRPNVSCAPTKHKSSEAGAAIRCECSVKYVADKIINYQLHERLCSCSPTLVADYRYECQGLRKDPRRSERISAILAMTPNQYKKWQKWSKSPHSLARRETEDALAWYSGAEITKLRLPIAISKVMRRYQARANQAMAMLLSNPRTEACWLELVAGKFKTDWHHQVIAKCDLLNEIRAHGKSYGRFTLSGEGVYHVTPTQDAAGLTTDEVIARLPCNAYIGARGVTPRPLNFHAGAPTNYRGPHLHGTPNGSRYATVHLTSPDPAEKEDLRTKALPRMPRPYYNHPCASYDPQRLRPFSKGFRRARPEIRVPDQWTPEKRADYDWRLAKFHAVSRAVNYHIRQGWAVTKASLTESLPRWVCQNAPITARRLGIFAKYAAWTVAAPLLFVTAPLAVGGALAAGMAVRKYREHREARGGNEARILNDRIKAQRQAAVDEGGVVRRMTITPVKLQGSRFDDILARISKLFKKPDEPEVVAPLPQHANHPALMATDSARVTQRPSPVNTERVPPSITSPIAAAALSQVGNTSSVDLVAPNAVEMMPPSHLTPSPTVSWHSISMSEEERPEPLSPIKLTSAEGWDLAKHQCRIHKRGHGTYTLPDRFHPIENELCEDCNHWHADGDRDQCLSGVVARSVINGLRSPVTKPAALTTKNLSEARARAQAHSQVLGGYSIYVRPDRRSRRAFVYDPSTLGALACLPFELLVELTRLAPTLGHTNRTLYDIGNSTVTDAMITERAAAYGRRYWRNVVATAITTSAALAGALISGGGGHYVTANALRHGATWYGLHVAPPFIVQLLGAMVPGFVIVGGLIYCVLHRNEVYQVVGRLTDIWSGLPEHLQHARNTLRARFTFGDGPAAEVTGPTLESTIDGFLARVAVARQYDARATADHKCVTRWRQDAVLIAHVEAKRHIRDAAMTGVDGATLAKAVVERKLSNCPADPIEVAAGIMAETPTALPDEPRHEKPLSDQQGYCYLALFQQEYQAAVLAQLGPYPTVRDILAITPYKRSDWDALNVWRITGSRYLHAAAKDWTPPPKDIRYVISKHWRVAFSSQMGSSLEDGSSNRRMSPHEDLAPISVLNKAEDLALTEKLMRLGDDFENKTAARGPQLSASAELFKSQKHSENAKTQKQSIIGKSQKQSIYSDSDSDWTAPITRLETKTPSETHAPLGCKIDPISGNPTVDRTLRGLESTVEAIRQYLDDAVTNTTDSLLDLRTALQRLLRSKISTTLRFRVAQILDIPVLRTNLFFSAVRTLLDALCSSAALEDMEAQSAIDVITPILLYKRRMLSQFSEQTRHRPKPAWALMFPTWEPSRQAEARVRYPKDKGVDVIPMNLPDTSADFNTVKRWHSELLAPTVRKSVSFLMQETQRRINRNPYVDTWIAPVARAHPLFDGVPDGVDGLAYATPENIFLSMQRYGPRDETPYLTIDEVEAIASAMYWRNPELYGHAELLAHSTRKIIKNLHSSPGYPLLGMRMRKNELQAEGLLDPLVSVAYNSLKTPQSYVGINHVFPKSQVLKREKVSIPGKLRTIVGVPLTNQVRGRVINGDINDRRAPWDAPGKPGMPSTGRAFNKLYQNVKHRQYHYSLDGTAYDSNVKKQIIDVSTRIRYKGYEWHPDADLIHAALHAVQATVFNGHLVNLVADEGEFRYLWKEGGIATGHESVTEDNTQTLQVCIIATLSKVWNCSPGEVLSRIDLENVGDDNFLHTDVPINHAEFQRVAKLVTGVDFKFEDATTEVTGIEFLSKTGYDMTDDIRKELTAAGVEDVDSLDFFVTHNRSTLLMRLAHLRLDGHTTKVLSKTVTRSEYFIQRAIGYTYLTAHQKDIYDFIYTDGLRLLQEAPMNPLLKAQFVASFVADQEPAEKARVYQLFKIDASNLPKLKKELRLPSYAKILRVFYAPLDPNQNRKGLVSRSIVLWDHWNTRAYKMDRNLRKVARIVSSIDPEVYDIPDPLARSDIPLSFTGWWRSNYEIEHFIFWRYMERQYAEDEDPTTLMPEPPTFEVFAELCRQSPFFGQTDAAAFCQSHVPRLMTIIHDSSSREAFVIRETVRRKFRMTLLTIFYSILVTGINTLPPGFMSIAPLLFSIVSQGQRRLYSYMSYAYWFDQGQGSHYIANLSPKDAYGAHKRISIDLLALWPEHLYLPDLFLGKFPNQGLVLEQVAKAIMFVNGLGSRKVGKESLTANNEISIQTNPWVAETELVVRALEHPDNPVPHTIILDAPTGSGKTFWFPMALLEIAGFTHADTSVTAYDTVVVVVPTNILAQETKWLKSSRYSWHWVKRVSRTAPPAVREEHRFAPGNSSLKSLSVMTAGHADAIWEQLAECDNRTTIFQLDEYHFQQPAQLRLVHRLRARGFRVVISTATPSLNIDKSPYQTFHSTLKRKFDIQTIPVTATETWAFDAVMKSQTARDKGFADRILIIHPSVKKGTEIVQMIRDRANMYESLTGGNFMISQIHAGDRRVPSTGHIVATQMVDAGVTIKGITCVIDSGLSIVSHMNSTQWTTMSTTTSIQRKGRTGRTDNGLYIPLRTPHTQTDAINLPSNFELITDFTTWQSIYASTIRLKTIFSPYLDRAPNQINKYCRYSHLESDVPDTYDRLRILRDANIFLEVLLIHANTNSFDEMLRNTATDYNSLKTEAPRESVAHLKAKGRTPEVAIERFQEALAADRFVWSTIYGPAPGVPRCSQGVLNLAAFTETNHPARCKPNGEKPAYSLEIYDRLEGLLAGLPDSTNHHIPLEPADIHLPSSDDSDDEDGSVDLAPSKAKATPDEPRIPATVTTDARRPVTHEPTHYAPDVSLAYADPFIPSRIDPTVSSRTAYAPITGTDVRRPPVNTTVDQQSAANSVSPKAEELNASHRGVTDARRPTSRSSLEQKFFNARARRMAQTDSDFHPYSGPSPTVTRRQR</sequence>
<feature type="transmembrane region" description="Helical" evidence="12">
    <location>
        <begin position="2134"/>
        <end position="2157"/>
    </location>
</feature>
<feature type="region of interest" description="Disordered" evidence="11">
    <location>
        <begin position="491"/>
        <end position="523"/>
    </location>
</feature>